<dbReference type="EMBL" id="ML978134">
    <property type="protein sequence ID" value="KAF2094497.1"/>
    <property type="molecule type" value="Genomic_DNA"/>
</dbReference>
<accession>A0A9P4M4P9</accession>
<dbReference type="OrthoDB" id="294853at2759"/>
<gene>
    <name evidence="7" type="ORF">NA57DRAFT_46283</name>
</gene>
<evidence type="ECO:0000259" key="6">
    <source>
        <dbReference type="Pfam" id="PF16213"/>
    </source>
</evidence>
<dbReference type="GO" id="GO:0005794">
    <property type="term" value="C:Golgi apparatus"/>
    <property type="evidence" value="ECO:0007669"/>
    <property type="project" value="UniProtKB-ARBA"/>
</dbReference>
<reference evidence="7" key="1">
    <citation type="journal article" date="2020" name="Stud. Mycol.">
        <title>101 Dothideomycetes genomes: a test case for predicting lifestyles and emergence of pathogens.</title>
        <authorList>
            <person name="Haridas S."/>
            <person name="Albert R."/>
            <person name="Binder M."/>
            <person name="Bloem J."/>
            <person name="Labutti K."/>
            <person name="Salamov A."/>
            <person name="Andreopoulos B."/>
            <person name="Baker S."/>
            <person name="Barry K."/>
            <person name="Bills G."/>
            <person name="Bluhm B."/>
            <person name="Cannon C."/>
            <person name="Castanera R."/>
            <person name="Culley D."/>
            <person name="Daum C."/>
            <person name="Ezra D."/>
            <person name="Gonzalez J."/>
            <person name="Henrissat B."/>
            <person name="Kuo A."/>
            <person name="Liang C."/>
            <person name="Lipzen A."/>
            <person name="Lutzoni F."/>
            <person name="Magnuson J."/>
            <person name="Mondo S."/>
            <person name="Nolan M."/>
            <person name="Ohm R."/>
            <person name="Pangilinan J."/>
            <person name="Park H.-J."/>
            <person name="Ramirez L."/>
            <person name="Alfaro M."/>
            <person name="Sun H."/>
            <person name="Tritt A."/>
            <person name="Yoshinaga Y."/>
            <person name="Zwiers L.-H."/>
            <person name="Turgeon B."/>
            <person name="Goodwin S."/>
            <person name="Spatafora J."/>
            <person name="Crous P."/>
            <person name="Grigoriev I."/>
        </authorList>
    </citation>
    <scope>NUCLEOTIDE SEQUENCE</scope>
    <source>
        <strain evidence="7">CBS 133067</strain>
    </source>
</reference>
<dbReference type="SUPFAM" id="SSF48371">
    <property type="entry name" value="ARM repeat"/>
    <property type="match status" value="1"/>
</dbReference>
<feature type="region of interest" description="Disordered" evidence="3">
    <location>
        <begin position="700"/>
        <end position="724"/>
    </location>
</feature>
<dbReference type="Pfam" id="PF16206">
    <property type="entry name" value="Mon2_C"/>
    <property type="match status" value="1"/>
</dbReference>
<sequence length="1692" mass="185915">MTAQILNSELSNLVQESKRKNPELRNAAEKSLQDLKSLSVTSESQLSADLVRRPHFITPFLLACSSKNAKFASSGAGCIQRLAISSSLPKERLKETIDALKECNSISLEVQLKILQTLPALSQNYSTAIRGELLFGLLQTCSALQAAKHIAVSSSAAATLQQLIASLYEGLEDEDSRSLEVPTVAEVPAENGRIQVRSVAHDAYRVFYDLCLLTEGSKPKYVKLTSLPQTTGLELIESVLLSHASIFDSHPEQANILRSILMPFIIRSLSERQNFPITVRVMRVLSVVVRRHLAIVPSEGEISLGLVNHMLDPDAAPLWKRALCMEVFRFIYSDIGLILQICSQYDDADGKKQVLRDNLAMFVRMASEKPSVIGLGQQSTIPAGQGPNEDGPLEPPVMEATGVSGLISTPANNTSPGISVHWSSIRTACLDQLDKPDPPQLPETYIYSLVLTCINNLSENLARFTLPLTVHKESRGRKRAETQESSEREASPLPLTETTGGQESSNGLSRSTSHRKRTVPINPLTLEGHRSRQGIKVIASLIENSWPAVLACCSTFLYAALDNEYYRALVRSFQKITQVAGLLRMATPRDAFLTTLGKSAVPPNVIAANMSPMTSVPESPSIFQNAKGLLSVDALVSPSTPTDRDRRASADLGPPSLNARNLLCLRALVNIAIALGPTLEGAWGIVCETLQQADMIMAISSSRGPNRDQRSAGGPMPRSDGENTAPQSIATEVAAVQAAASRLFESTADFPNESFVHVLAALCKLLHTEESPAKRNQSGKRSPSLMQHQRRIGSFSAISINTESQIQDYVLALRKIGNVATLNVDRFIQYDIESSGWGLLTAHLISLSCNTSIASPARRLSAEILSRIAQESVSSTAAENPETRSNIQKRAFAALAAGINGLGSNEDSKQYSLSRDIDADVHFIFLEALRSMVEQNGDSISDGWDAVFGIMLSAFRSHELPPVHILHPTGATSELQLHFRSAKLGRTAFDTIQLVCSDFLRSVPDTLTSTLVDIIFRFCCQLDDLNVSLTMTALFWNISDFLQAQITLPLLNAYLEKIAAEDDTPTSPPTAWLYLLQRLIIITADTRPEVRNTAVHSVLRIFGNCELSTASWITCFRLVLIRMVEHNVESHKAISSAETKPSQESLGAWNESSRLLLGGFSDLFAANLRALLKSPQWPRLWESVMEQFGAYLSLRSLYLHGIVYSALFKILTQYTDDKSRVDDMDVVLNLWLANSPAVTSMDAQDTSTAPFESYVMMFRQLYQLFHIRMLTGILEKCTANLLDCVEISGSATYESDLDTMTKLQSGVIECYRDIDSKCRDALSLLVTILSKAISLPFRQATRSGGRKQSTFIAFSKAAMDMLESITSEERKDVDDSLENASLMGALESLEKPIKLKYQWPLQGKQPFLWQKSTSTALALLRHRLHSASLGDDTKSVWLAVVNIAAAITCADCSSCTDLEAVLSDEQFDINALTTLRELIVPFLGSPSVPDTTRRHYTSSLFLNSLIHKTEPGEYPTPPAEPLQTLYTVRFGRTSKPSPTVRTRMAYFCFSELLGLTSCTHLSSDTDRSEASRSLERVRLAQAAAPYLILRAALPIKSYIADQSLRGRAPQPFSQREELLFTLRQMRALKSEKGAIPEAEGASTEDKRHLVRLFPLVTRALEVCGGRKGLARDEEVLVEMVGWIGDVGGEFGI</sequence>
<feature type="compositionally biased region" description="Polar residues" evidence="3">
    <location>
        <begin position="496"/>
        <end position="511"/>
    </location>
</feature>
<feature type="region of interest" description="Disordered" evidence="3">
    <location>
        <begin position="472"/>
        <end position="525"/>
    </location>
</feature>
<evidence type="ECO:0000256" key="2">
    <source>
        <dbReference type="ARBA" id="ARBA00022927"/>
    </source>
</evidence>
<dbReference type="Proteomes" id="UP000799772">
    <property type="component" value="Unassembled WGS sequence"/>
</dbReference>
<feature type="domain" description="Mon2 C-terminal" evidence="5">
    <location>
        <begin position="998"/>
        <end position="1133"/>
    </location>
</feature>
<proteinExistence type="predicted"/>
<keyword evidence="2" id="KW-0653">Protein transport</keyword>
<feature type="domain" description="Mon2/Sec7/BIG1-like HUS" evidence="4">
    <location>
        <begin position="200"/>
        <end position="354"/>
    </location>
</feature>
<evidence type="ECO:0000256" key="1">
    <source>
        <dbReference type="ARBA" id="ARBA00022448"/>
    </source>
</evidence>
<dbReference type="InterPro" id="IPR032629">
    <property type="entry name" value="DCB_dom"/>
</dbReference>
<evidence type="ECO:0000256" key="3">
    <source>
        <dbReference type="SAM" id="MobiDB-lite"/>
    </source>
</evidence>
<evidence type="ECO:0000313" key="7">
    <source>
        <dbReference type="EMBL" id="KAF2094497.1"/>
    </source>
</evidence>
<organism evidence="7 8">
    <name type="scientific">Rhizodiscina lignyota</name>
    <dbReference type="NCBI Taxonomy" id="1504668"/>
    <lineage>
        <taxon>Eukaryota</taxon>
        <taxon>Fungi</taxon>
        <taxon>Dikarya</taxon>
        <taxon>Ascomycota</taxon>
        <taxon>Pezizomycotina</taxon>
        <taxon>Dothideomycetes</taxon>
        <taxon>Pleosporomycetidae</taxon>
        <taxon>Aulographales</taxon>
        <taxon>Rhizodiscinaceae</taxon>
        <taxon>Rhizodiscina</taxon>
    </lineage>
</organism>
<dbReference type="InterPro" id="IPR032691">
    <property type="entry name" value="Mon2/Sec7/BIG1-like_HUS"/>
</dbReference>
<evidence type="ECO:0000313" key="8">
    <source>
        <dbReference type="Proteomes" id="UP000799772"/>
    </source>
</evidence>
<dbReference type="Pfam" id="PF16213">
    <property type="entry name" value="DCB"/>
    <property type="match status" value="1"/>
</dbReference>
<name>A0A9P4M4P9_9PEZI</name>
<comment type="caution">
    <text evidence="7">The sequence shown here is derived from an EMBL/GenBank/DDBJ whole genome shotgun (WGS) entry which is preliminary data.</text>
</comment>
<dbReference type="Pfam" id="PF12783">
    <property type="entry name" value="Sec7-like_HUS"/>
    <property type="match status" value="1"/>
</dbReference>
<keyword evidence="1" id="KW-0813">Transport</keyword>
<dbReference type="InterPro" id="IPR032817">
    <property type="entry name" value="Mon2_C"/>
</dbReference>
<feature type="domain" description="Mon2/Sec7/BIG1-like dimerisation and cyclophilin-binding" evidence="6">
    <location>
        <begin position="4"/>
        <end position="175"/>
    </location>
</feature>
<feature type="compositionally biased region" description="Basic and acidic residues" evidence="3">
    <location>
        <begin position="479"/>
        <end position="490"/>
    </location>
</feature>
<keyword evidence="8" id="KW-1185">Reference proteome</keyword>
<dbReference type="InterPro" id="IPR016024">
    <property type="entry name" value="ARM-type_fold"/>
</dbReference>
<dbReference type="GO" id="GO:0015031">
    <property type="term" value="P:protein transport"/>
    <property type="evidence" value="ECO:0007669"/>
    <property type="project" value="UniProtKB-KW"/>
</dbReference>
<protein>
    <submittedName>
        <fullName evidence="7">Endosomal peripheral membrane protein-like protein</fullName>
    </submittedName>
</protein>
<evidence type="ECO:0000259" key="5">
    <source>
        <dbReference type="Pfam" id="PF16206"/>
    </source>
</evidence>
<evidence type="ECO:0000259" key="4">
    <source>
        <dbReference type="Pfam" id="PF12783"/>
    </source>
</evidence>